<organism evidence="7 8">
    <name type="scientific">Nocardiopsis mwathae</name>
    <dbReference type="NCBI Taxonomy" id="1472723"/>
    <lineage>
        <taxon>Bacteria</taxon>
        <taxon>Bacillati</taxon>
        <taxon>Actinomycetota</taxon>
        <taxon>Actinomycetes</taxon>
        <taxon>Streptosporangiales</taxon>
        <taxon>Nocardiopsidaceae</taxon>
        <taxon>Nocardiopsis</taxon>
    </lineage>
</organism>
<keyword evidence="3" id="KW-0479">Metal-binding</keyword>
<evidence type="ECO:0000259" key="6">
    <source>
        <dbReference type="Pfam" id="PF00962"/>
    </source>
</evidence>
<dbReference type="SUPFAM" id="SSF51556">
    <property type="entry name" value="Metallo-dependent hydrolases"/>
    <property type="match status" value="1"/>
</dbReference>
<evidence type="ECO:0000256" key="2">
    <source>
        <dbReference type="ARBA" id="ARBA00006676"/>
    </source>
</evidence>
<dbReference type="RefSeq" id="WP_184074875.1">
    <property type="nucleotide sequence ID" value="NZ_JACHDS010000001.1"/>
</dbReference>
<dbReference type="AlphaFoldDB" id="A0A7W9YGB7"/>
<dbReference type="EMBL" id="JACHDS010000001">
    <property type="protein sequence ID" value="MBB6171640.1"/>
    <property type="molecule type" value="Genomic_DNA"/>
</dbReference>
<accession>A0A7W9YGB7</accession>
<dbReference type="GO" id="GO:0016814">
    <property type="term" value="F:hydrolase activity, acting on carbon-nitrogen (but not peptide) bonds, in cyclic amidines"/>
    <property type="evidence" value="ECO:0007669"/>
    <property type="project" value="UniProtKB-ARBA"/>
</dbReference>
<dbReference type="PANTHER" id="PTHR43114">
    <property type="entry name" value="ADENINE DEAMINASE"/>
    <property type="match status" value="1"/>
</dbReference>
<evidence type="ECO:0000256" key="3">
    <source>
        <dbReference type="ARBA" id="ARBA00022723"/>
    </source>
</evidence>
<dbReference type="EC" id="3.5.4.4" evidence="7"/>
<protein>
    <submittedName>
        <fullName evidence="7">Adenosine deaminase</fullName>
        <ecNumber evidence="7">3.5.4.4</ecNumber>
    </submittedName>
</protein>
<feature type="domain" description="Adenosine deaminase" evidence="6">
    <location>
        <begin position="8"/>
        <end position="331"/>
    </location>
</feature>
<comment type="caution">
    <text evidence="7">The sequence shown here is derived from an EMBL/GenBank/DDBJ whole genome shotgun (WGS) entry which is preliminary data.</text>
</comment>
<dbReference type="InterPro" id="IPR001365">
    <property type="entry name" value="A_deaminase_dom"/>
</dbReference>
<dbReference type="NCBIfam" id="TIGR01430">
    <property type="entry name" value="aden_deam"/>
    <property type="match status" value="1"/>
</dbReference>
<evidence type="ECO:0000313" key="7">
    <source>
        <dbReference type="EMBL" id="MBB6171640.1"/>
    </source>
</evidence>
<evidence type="ECO:0000256" key="1">
    <source>
        <dbReference type="ARBA" id="ARBA00001947"/>
    </source>
</evidence>
<evidence type="ECO:0000256" key="4">
    <source>
        <dbReference type="ARBA" id="ARBA00022801"/>
    </source>
</evidence>
<name>A0A7W9YGB7_9ACTN</name>
<keyword evidence="4 7" id="KW-0378">Hydrolase</keyword>
<reference evidence="7 8" key="1">
    <citation type="submission" date="2020-08" db="EMBL/GenBank/DDBJ databases">
        <title>Sequencing the genomes of 1000 actinobacteria strains.</title>
        <authorList>
            <person name="Klenk H.-P."/>
        </authorList>
    </citation>
    <scope>NUCLEOTIDE SEQUENCE [LARGE SCALE GENOMIC DNA]</scope>
    <source>
        <strain evidence="7 8">DSM 46659</strain>
    </source>
</reference>
<keyword evidence="5" id="KW-0862">Zinc</keyword>
<dbReference type="InterPro" id="IPR032466">
    <property type="entry name" value="Metal_Hydrolase"/>
</dbReference>
<dbReference type="GO" id="GO:0019239">
    <property type="term" value="F:deaminase activity"/>
    <property type="evidence" value="ECO:0007669"/>
    <property type="project" value="InterPro"/>
</dbReference>
<dbReference type="Proteomes" id="UP000546642">
    <property type="component" value="Unassembled WGS sequence"/>
</dbReference>
<comment type="cofactor">
    <cofactor evidence="1">
        <name>Zn(2+)</name>
        <dbReference type="ChEBI" id="CHEBI:29105"/>
    </cofactor>
</comment>
<dbReference type="GO" id="GO:0046872">
    <property type="term" value="F:metal ion binding"/>
    <property type="evidence" value="ECO:0007669"/>
    <property type="project" value="UniProtKB-KW"/>
</dbReference>
<sequence length="346" mass="37437">MRDLARLPKAHLHVHLESTVRWETLREIAAANEVESPDRPGAGRAAFGGFRRFADHNALVRGCLRRPEDFRRIAREFCADEAAQGTRYAEVTFTAAAHGERLGRPEMPLEAVVEGLAEGQAAHDIECRLILDHSRRRSVERARLTLGLARRYAADGQRGGGVVGIGMAGEEAYPLAPFTEVIVAARDAGLHIVHHAGEACGPASIREAIGIGRTERLGHGIRVLDDENLVAEVRDRGLPLEVCPSSNIALGFAASHRDHPLPRLREAGLTVTVNADIPAVIGTDLTGEYTVLREVHGFDDDALAELARAGADASFAPARTVTRLHRLIDEWIAVSPAETAVHSAPR</sequence>
<dbReference type="Gene3D" id="3.20.20.140">
    <property type="entry name" value="Metal-dependent hydrolases"/>
    <property type="match status" value="1"/>
</dbReference>
<dbReference type="PANTHER" id="PTHR43114:SF6">
    <property type="entry name" value="ADENINE DEAMINASE"/>
    <property type="match status" value="1"/>
</dbReference>
<evidence type="ECO:0000256" key="5">
    <source>
        <dbReference type="ARBA" id="ARBA00022833"/>
    </source>
</evidence>
<evidence type="ECO:0000313" key="8">
    <source>
        <dbReference type="Proteomes" id="UP000546642"/>
    </source>
</evidence>
<comment type="similarity">
    <text evidence="2">Belongs to the metallo-dependent hydrolases superfamily. Adenosine and AMP deaminases family.</text>
</comment>
<keyword evidence="8" id="KW-1185">Reference proteome</keyword>
<proteinExistence type="inferred from homology"/>
<gene>
    <name evidence="7" type="ORF">HNR23_001700</name>
</gene>
<dbReference type="Pfam" id="PF00962">
    <property type="entry name" value="A_deaminase"/>
    <property type="match status" value="1"/>
</dbReference>
<dbReference type="InterPro" id="IPR006330">
    <property type="entry name" value="Ado/ade_deaminase"/>
</dbReference>